<keyword evidence="10" id="KW-1185">Reference proteome</keyword>
<dbReference type="Gene3D" id="3.30.420.270">
    <property type="match status" value="1"/>
</dbReference>
<dbReference type="RefSeq" id="WP_369667603.1">
    <property type="nucleotide sequence ID" value="NZ_JBDKXB010000017.1"/>
</dbReference>
<dbReference type="EMBL" id="JBDKXB010000017">
    <property type="protein sequence ID" value="MEY6433220.1"/>
    <property type="molecule type" value="Genomic_DNA"/>
</dbReference>
<reference evidence="9 10" key="1">
    <citation type="submission" date="2024-05" db="EMBL/GenBank/DDBJ databases">
        <title>Genome Sequence and Characterization of the New Strain Purple Sulfur Bacterium of Genus Thioalkalicoccus.</title>
        <authorList>
            <person name="Bryantseva I.A."/>
            <person name="Kyndt J.A."/>
            <person name="Imhoff J.F."/>
        </authorList>
    </citation>
    <scope>NUCLEOTIDE SEQUENCE [LARGE SCALE GENOMIC DNA]</scope>
    <source>
        <strain evidence="9 10">Um2</strain>
    </source>
</reference>
<proteinExistence type="inferred from homology"/>
<comment type="caution">
    <text evidence="9">The sequence shown here is derived from an EMBL/GenBank/DDBJ whole genome shotgun (WGS) entry which is preliminary data.</text>
</comment>
<dbReference type="InterPro" id="IPR003400">
    <property type="entry name" value="ExbD"/>
</dbReference>
<evidence type="ECO:0000256" key="8">
    <source>
        <dbReference type="SAM" id="Phobius"/>
    </source>
</evidence>
<name>A0ABV4BFA5_9GAMM</name>
<keyword evidence="5 8" id="KW-1133">Transmembrane helix</keyword>
<dbReference type="Proteomes" id="UP001564408">
    <property type="component" value="Unassembled WGS sequence"/>
</dbReference>
<evidence type="ECO:0000256" key="7">
    <source>
        <dbReference type="RuleBase" id="RU003879"/>
    </source>
</evidence>
<keyword evidence="3" id="KW-1003">Cell membrane</keyword>
<comment type="similarity">
    <text evidence="2 7">Belongs to the ExbD/TolR family.</text>
</comment>
<dbReference type="PANTHER" id="PTHR30558">
    <property type="entry name" value="EXBD MEMBRANE COMPONENT OF PMF-DRIVEN MACROMOLECULE IMPORT SYSTEM"/>
    <property type="match status" value="1"/>
</dbReference>
<protein>
    <submittedName>
        <fullName evidence="9">Biopolymer transporter ExbD</fullName>
    </submittedName>
</protein>
<evidence type="ECO:0000256" key="5">
    <source>
        <dbReference type="ARBA" id="ARBA00022989"/>
    </source>
</evidence>
<evidence type="ECO:0000313" key="10">
    <source>
        <dbReference type="Proteomes" id="UP001564408"/>
    </source>
</evidence>
<evidence type="ECO:0000256" key="6">
    <source>
        <dbReference type="ARBA" id="ARBA00023136"/>
    </source>
</evidence>
<keyword evidence="7" id="KW-0813">Transport</keyword>
<keyword evidence="4 7" id="KW-0812">Transmembrane</keyword>
<evidence type="ECO:0000256" key="3">
    <source>
        <dbReference type="ARBA" id="ARBA00022475"/>
    </source>
</evidence>
<evidence type="ECO:0000256" key="2">
    <source>
        <dbReference type="ARBA" id="ARBA00005811"/>
    </source>
</evidence>
<feature type="transmembrane region" description="Helical" evidence="8">
    <location>
        <begin position="15"/>
        <end position="33"/>
    </location>
</feature>
<dbReference type="Pfam" id="PF02472">
    <property type="entry name" value="ExbD"/>
    <property type="match status" value="1"/>
</dbReference>
<evidence type="ECO:0000256" key="4">
    <source>
        <dbReference type="ARBA" id="ARBA00022692"/>
    </source>
</evidence>
<keyword evidence="7" id="KW-0653">Protein transport</keyword>
<sequence>MKLLHERPPRDNDEHLIPLINVVLLLLIFFMLVGRVTPPDELGVAPPVSESRLVARPTALLILVDVQGRLIVDGVSVRPERLAAEVAERLAERPRAVQVKADAELEAARLVEILERLRAGGVESLDLLTTVRDA</sequence>
<comment type="subcellular location">
    <subcellularLocation>
        <location evidence="1">Cell membrane</location>
        <topology evidence="1">Single-pass membrane protein</topology>
    </subcellularLocation>
    <subcellularLocation>
        <location evidence="7">Cell membrane</location>
        <topology evidence="7">Single-pass type II membrane protein</topology>
    </subcellularLocation>
</comment>
<evidence type="ECO:0000313" key="9">
    <source>
        <dbReference type="EMBL" id="MEY6433220.1"/>
    </source>
</evidence>
<keyword evidence="6 8" id="KW-0472">Membrane</keyword>
<organism evidence="9 10">
    <name type="scientific">Thioalkalicoccus limnaeus</name>
    <dbReference type="NCBI Taxonomy" id="120681"/>
    <lineage>
        <taxon>Bacteria</taxon>
        <taxon>Pseudomonadati</taxon>
        <taxon>Pseudomonadota</taxon>
        <taxon>Gammaproteobacteria</taxon>
        <taxon>Chromatiales</taxon>
        <taxon>Chromatiaceae</taxon>
        <taxon>Thioalkalicoccus</taxon>
    </lineage>
</organism>
<accession>A0ABV4BFA5</accession>
<evidence type="ECO:0000256" key="1">
    <source>
        <dbReference type="ARBA" id="ARBA00004162"/>
    </source>
</evidence>
<gene>
    <name evidence="9" type="ORF">ABC977_12490</name>
</gene>